<dbReference type="InterPro" id="IPR058924">
    <property type="entry name" value="AGPR_dimerisation_dom"/>
</dbReference>
<accession>H1XQA5</accession>
<evidence type="ECO:0000256" key="2">
    <source>
        <dbReference type="ARBA" id="ARBA00022605"/>
    </source>
</evidence>
<evidence type="ECO:0000256" key="1">
    <source>
        <dbReference type="ARBA" id="ARBA00022490"/>
    </source>
</evidence>
<evidence type="ECO:0000313" key="9">
    <source>
        <dbReference type="EMBL" id="APF19897.1"/>
    </source>
</evidence>
<dbReference type="InterPro" id="IPR000534">
    <property type="entry name" value="Semialdehyde_DH_NAD-bd"/>
</dbReference>
<dbReference type="Pfam" id="PF01118">
    <property type="entry name" value="Semialdhyde_dh"/>
    <property type="match status" value="1"/>
</dbReference>
<dbReference type="NCBIfam" id="TIGR01850">
    <property type="entry name" value="argC"/>
    <property type="match status" value="1"/>
</dbReference>
<dbReference type="InterPro" id="IPR037535">
    <property type="entry name" value="LysY"/>
</dbReference>
<evidence type="ECO:0000259" key="8">
    <source>
        <dbReference type="SMART" id="SM00859"/>
    </source>
</evidence>
<reference evidence="9 12" key="2">
    <citation type="submission" date="2016-11" db="EMBL/GenBank/DDBJ databases">
        <title>Genomic analysis of Caldithrix abyssi and proposal of a novel bacterial phylum Caldithrichaeota.</title>
        <authorList>
            <person name="Kublanov I."/>
            <person name="Sigalova O."/>
            <person name="Gavrilov S."/>
            <person name="Lebedinsky A."/>
            <person name="Ivanova N."/>
            <person name="Daum C."/>
            <person name="Reddy T."/>
            <person name="Klenk H.P."/>
            <person name="Goker M."/>
            <person name="Reva O."/>
            <person name="Miroshnichenko M."/>
            <person name="Kyprides N."/>
            <person name="Woyke T."/>
            <person name="Gelfand M."/>
        </authorList>
    </citation>
    <scope>NUCLEOTIDE SEQUENCE [LARGE SCALE GENOMIC DNA]</scope>
    <source>
        <strain evidence="9 12">LF13</strain>
    </source>
</reference>
<evidence type="ECO:0000256" key="6">
    <source>
        <dbReference type="ARBA" id="ARBA00029440"/>
    </source>
</evidence>
<keyword evidence="5" id="KW-0457">Lysine biosynthesis</keyword>
<dbReference type="PROSITE" id="PS01224">
    <property type="entry name" value="ARGC"/>
    <property type="match status" value="1"/>
</dbReference>
<dbReference type="OrthoDB" id="9801289at2"/>
<dbReference type="PANTHER" id="PTHR32338">
    <property type="entry name" value="N-ACETYL-GAMMA-GLUTAMYL-PHOSPHATE REDUCTASE, CHLOROPLASTIC-RELATED-RELATED"/>
    <property type="match status" value="1"/>
</dbReference>
<dbReference type="HAMAP" id="MF_00150">
    <property type="entry name" value="ArgC_type1"/>
    <property type="match status" value="1"/>
</dbReference>
<dbReference type="SUPFAM" id="SSF51735">
    <property type="entry name" value="NAD(P)-binding Rossmann-fold domains"/>
    <property type="match status" value="1"/>
</dbReference>
<proteinExistence type="inferred from homology"/>
<dbReference type="Proteomes" id="UP000183868">
    <property type="component" value="Chromosome"/>
</dbReference>
<dbReference type="Gene3D" id="3.40.50.720">
    <property type="entry name" value="NAD(P)-binding Rossmann-like Domain"/>
    <property type="match status" value="1"/>
</dbReference>
<gene>
    <name evidence="9" type="primary">argC</name>
    <name evidence="9" type="ORF">Cabys_3149</name>
    <name evidence="10" type="ORF">Calab_0346</name>
</gene>
<evidence type="ECO:0000256" key="5">
    <source>
        <dbReference type="ARBA" id="ARBA00023154"/>
    </source>
</evidence>
<sequence>MSAITVSIAGASGYAGGELLRLLLFHPDVRIQQATSERHFGQFVHKVHPNLRGQTTLKFCGMDDLQPCDLLFLCLPHGEAQKRIEHFSQIAPRIIDLSADFRLQNPDAYARWYGQSHLRPDLLGQFVYGIPELHRQQMQTARFISSAGCNATAAILALYPLFKEGLAQANQAIIEVKVGSSEAGNRPNEASHHPVRHGCVRSFKPTRHRHAAEIEQELSFNEAMTAHFSATAIEMVRGVLATAHVFLNRKLSEKDIWKIYRSYYASEPFVRIVKERDGLYRYPEPKLVAGTNFCDVGFELDGSTNRLVVISAIDNLMKGAAGQAVQAFNIMHGLPETRALQFPGLHPV</sequence>
<dbReference type="SMART" id="SM00859">
    <property type="entry name" value="Semialdhyde_dh"/>
    <property type="match status" value="1"/>
</dbReference>
<dbReference type="InParanoid" id="H1XQA5"/>
<keyword evidence="2" id="KW-0028">Amino-acid biosynthesis</keyword>
<dbReference type="InterPro" id="IPR023013">
    <property type="entry name" value="AGPR_AS"/>
</dbReference>
<dbReference type="RefSeq" id="WP_006926899.1">
    <property type="nucleotide sequence ID" value="NZ_CM001402.1"/>
</dbReference>
<dbReference type="CDD" id="cd24151">
    <property type="entry name" value="AGPR_1_N_LysY"/>
    <property type="match status" value="1"/>
</dbReference>
<protein>
    <submittedName>
        <fullName evidence="9 10">N-acetyl-gamma-glutamyl-phosphate reductase</fullName>
    </submittedName>
</protein>
<evidence type="ECO:0000313" key="10">
    <source>
        <dbReference type="EMBL" id="EHO39992.1"/>
    </source>
</evidence>
<dbReference type="AlphaFoldDB" id="H1XQA5"/>
<dbReference type="PANTHER" id="PTHR32338:SF11">
    <property type="entry name" value="[LYSW]-L-2-AMINOADIPATE_[LYSW]-L-GLUTAMATE PHOSPHATE REDUCTASE-RELATED"/>
    <property type="match status" value="1"/>
</dbReference>
<dbReference type="Proteomes" id="UP000004671">
    <property type="component" value="Chromosome"/>
</dbReference>
<dbReference type="STRING" id="880073.Cabys_3149"/>
<keyword evidence="1" id="KW-0963">Cytoplasm</keyword>
<dbReference type="EMBL" id="CM001402">
    <property type="protein sequence ID" value="EHO39992.1"/>
    <property type="molecule type" value="Genomic_DNA"/>
</dbReference>
<dbReference type="GO" id="GO:0003942">
    <property type="term" value="F:N-acetyl-gamma-glutamyl-phosphate reductase activity"/>
    <property type="evidence" value="ECO:0007669"/>
    <property type="project" value="InterPro"/>
</dbReference>
<keyword evidence="11" id="KW-1185">Reference proteome</keyword>
<evidence type="ECO:0000256" key="3">
    <source>
        <dbReference type="ARBA" id="ARBA00022857"/>
    </source>
</evidence>
<evidence type="ECO:0000313" key="12">
    <source>
        <dbReference type="Proteomes" id="UP000183868"/>
    </source>
</evidence>
<dbReference type="InterPro" id="IPR036291">
    <property type="entry name" value="NAD(P)-bd_dom_sf"/>
</dbReference>
<evidence type="ECO:0000313" key="11">
    <source>
        <dbReference type="Proteomes" id="UP000004671"/>
    </source>
</evidence>
<comment type="pathway">
    <text evidence="6">Amino-acid biosynthesis.</text>
</comment>
<dbReference type="InterPro" id="IPR000706">
    <property type="entry name" value="AGPR_type-1"/>
</dbReference>
<evidence type="ECO:0000256" key="7">
    <source>
        <dbReference type="PROSITE-ProRule" id="PRU10010"/>
    </source>
</evidence>
<name>H1XQA5_CALAY</name>
<dbReference type="GO" id="GO:0070401">
    <property type="term" value="F:NADP+ binding"/>
    <property type="evidence" value="ECO:0007669"/>
    <property type="project" value="InterPro"/>
</dbReference>
<dbReference type="EMBL" id="CP018099">
    <property type="protein sequence ID" value="APF19897.1"/>
    <property type="molecule type" value="Genomic_DNA"/>
</dbReference>
<dbReference type="Gene3D" id="3.30.360.10">
    <property type="entry name" value="Dihydrodipicolinate Reductase, domain 2"/>
    <property type="match status" value="1"/>
</dbReference>
<evidence type="ECO:0000256" key="4">
    <source>
        <dbReference type="ARBA" id="ARBA00023002"/>
    </source>
</evidence>
<dbReference type="HOGENOM" id="CLU_006384_0_1_0"/>
<feature type="domain" description="Semialdehyde dehydrogenase NAD-binding" evidence="8">
    <location>
        <begin position="5"/>
        <end position="141"/>
    </location>
</feature>
<dbReference type="InterPro" id="IPR050085">
    <property type="entry name" value="AGPR"/>
</dbReference>
<dbReference type="CDD" id="cd23939">
    <property type="entry name" value="AGPR_1_C_LysY"/>
    <property type="match status" value="1"/>
</dbReference>
<dbReference type="eggNOG" id="COG0002">
    <property type="taxonomic scope" value="Bacteria"/>
</dbReference>
<keyword evidence="4" id="KW-0560">Oxidoreductase</keyword>
<dbReference type="HAMAP" id="MF_02083">
    <property type="entry name" value="LysY"/>
    <property type="match status" value="1"/>
</dbReference>
<feature type="active site" evidence="7">
    <location>
        <position position="149"/>
    </location>
</feature>
<keyword evidence="3" id="KW-0521">NADP</keyword>
<dbReference type="KEGG" id="caby:Cabys_3149"/>
<dbReference type="GO" id="GO:0006526">
    <property type="term" value="P:L-arginine biosynthetic process"/>
    <property type="evidence" value="ECO:0007669"/>
    <property type="project" value="InterPro"/>
</dbReference>
<organism evidence="10 11">
    <name type="scientific">Caldithrix abyssi DSM 13497</name>
    <dbReference type="NCBI Taxonomy" id="880073"/>
    <lineage>
        <taxon>Bacteria</taxon>
        <taxon>Pseudomonadati</taxon>
        <taxon>Calditrichota</taxon>
        <taxon>Calditrichia</taxon>
        <taxon>Calditrichales</taxon>
        <taxon>Calditrichaceae</taxon>
        <taxon>Caldithrix</taxon>
    </lineage>
</organism>
<dbReference type="SUPFAM" id="SSF55347">
    <property type="entry name" value="Glyceraldehyde-3-phosphate dehydrogenase-like, C-terminal domain"/>
    <property type="match status" value="1"/>
</dbReference>
<dbReference type="GO" id="GO:0051287">
    <property type="term" value="F:NAD binding"/>
    <property type="evidence" value="ECO:0007669"/>
    <property type="project" value="InterPro"/>
</dbReference>
<dbReference type="Pfam" id="PF22698">
    <property type="entry name" value="Semialdhyde_dhC_1"/>
    <property type="match status" value="1"/>
</dbReference>
<reference evidence="10 11" key="1">
    <citation type="submission" date="2011-09" db="EMBL/GenBank/DDBJ databases">
        <title>The permanent draft genome of Caldithrix abyssi DSM 13497.</title>
        <authorList>
            <consortium name="US DOE Joint Genome Institute (JGI-PGF)"/>
            <person name="Lucas S."/>
            <person name="Han J."/>
            <person name="Lapidus A."/>
            <person name="Bruce D."/>
            <person name="Goodwin L."/>
            <person name="Pitluck S."/>
            <person name="Peters L."/>
            <person name="Kyrpides N."/>
            <person name="Mavromatis K."/>
            <person name="Ivanova N."/>
            <person name="Mikhailova N."/>
            <person name="Chertkov O."/>
            <person name="Detter J.C."/>
            <person name="Tapia R."/>
            <person name="Han C."/>
            <person name="Land M."/>
            <person name="Hauser L."/>
            <person name="Markowitz V."/>
            <person name="Cheng J.-F."/>
            <person name="Hugenholtz P."/>
            <person name="Woyke T."/>
            <person name="Wu D."/>
            <person name="Spring S."/>
            <person name="Brambilla E."/>
            <person name="Klenk H.-P."/>
            <person name="Eisen J.A."/>
        </authorList>
    </citation>
    <scope>NUCLEOTIDE SEQUENCE [LARGE SCALE GENOMIC DNA]</scope>
    <source>
        <strain evidence="10 11">DSM 13497</strain>
    </source>
</reference>
<dbReference type="GO" id="GO:0009085">
    <property type="term" value="P:lysine biosynthetic process"/>
    <property type="evidence" value="ECO:0007669"/>
    <property type="project" value="UniProtKB-KW"/>
</dbReference>
<dbReference type="PaxDb" id="880073-Calab_0346"/>
<dbReference type="FunCoup" id="H1XQA5">
    <property type="interactions" value="315"/>
</dbReference>